<evidence type="ECO:0000313" key="2">
    <source>
        <dbReference type="Proteomes" id="UP001056120"/>
    </source>
</evidence>
<name>A0ACB9DCT8_9ASTR</name>
<accession>A0ACB9DCT8</accession>
<dbReference type="Proteomes" id="UP001056120">
    <property type="component" value="Linkage Group LG19"/>
</dbReference>
<proteinExistence type="predicted"/>
<organism evidence="1 2">
    <name type="scientific">Smallanthus sonchifolius</name>
    <dbReference type="NCBI Taxonomy" id="185202"/>
    <lineage>
        <taxon>Eukaryota</taxon>
        <taxon>Viridiplantae</taxon>
        <taxon>Streptophyta</taxon>
        <taxon>Embryophyta</taxon>
        <taxon>Tracheophyta</taxon>
        <taxon>Spermatophyta</taxon>
        <taxon>Magnoliopsida</taxon>
        <taxon>eudicotyledons</taxon>
        <taxon>Gunneridae</taxon>
        <taxon>Pentapetalae</taxon>
        <taxon>asterids</taxon>
        <taxon>campanulids</taxon>
        <taxon>Asterales</taxon>
        <taxon>Asteraceae</taxon>
        <taxon>Asteroideae</taxon>
        <taxon>Heliantheae alliance</taxon>
        <taxon>Millerieae</taxon>
        <taxon>Smallanthus</taxon>
    </lineage>
</organism>
<dbReference type="EMBL" id="CM042036">
    <property type="protein sequence ID" value="KAI3744198.1"/>
    <property type="molecule type" value="Genomic_DNA"/>
</dbReference>
<reference evidence="2" key="1">
    <citation type="journal article" date="2022" name="Mol. Ecol. Resour.">
        <title>The genomes of chicory, endive, great burdock and yacon provide insights into Asteraceae palaeo-polyploidization history and plant inulin production.</title>
        <authorList>
            <person name="Fan W."/>
            <person name="Wang S."/>
            <person name="Wang H."/>
            <person name="Wang A."/>
            <person name="Jiang F."/>
            <person name="Liu H."/>
            <person name="Zhao H."/>
            <person name="Xu D."/>
            <person name="Zhang Y."/>
        </authorList>
    </citation>
    <scope>NUCLEOTIDE SEQUENCE [LARGE SCALE GENOMIC DNA]</scope>
    <source>
        <strain evidence="2">cv. Yunnan</strain>
    </source>
</reference>
<gene>
    <name evidence="1" type="ORF">L1987_57274</name>
</gene>
<sequence>MMFLSEMAGDKGSKKVQGKNEKEWRPVQEQTAEKSVHVGAEPMVDVQKPGTSNVGSRSFKETLLGIDPVHESVDISVPDEISCCNDGHDVGLLGRLVDFKSLSILRIWFSSSINKNVSIKYLGGLNVIVIFESVEDKAWFFKKKNLWEMVFLSLEDWEGQVIDFERLAWIKVYGIPMCLMVDSVIKDIGAIVGEVVQSSNPSDGDDWSYVLMGVLCKSVTRIRYNVRLAWKSNTFPVVVEEDPGDWVPDCLVDVEDDQSIESNGIDDSVRAEEEECNMHAEGEEGDVILENTEIKDNSQSNILSHNDNFNDDTNNEGEAVMGQENIPFCQANSLGDANLGNFKKSKGYRKKARKNVSVSPVGQDRPRKGPEVVRTYMIWTDLLIRDIIGDGALGDTEDRDVGLQAIAVMNVETQKEVEDTVALGVKLGATNIDLFEDAINKMVREEGSLEHYPDTVQEIQQLPICTRLVSGVVLTAETDKWSWNNCDLKFLSIKDTKQWVRSSRQEDSSNVMRWCKWIPVKCNVFMWRAWLDRIPTKVALSKRNINVGNKLCVMCEEAEETVDHVFAGCRVTDGIWSGIASWCRIPPLFLFSIHDLQNVIDHLGYSSVKKDIILGIMMIACWRIWKMRNEKIFKAANVIINLVLSDIKSLSFLWLNSRGKLARVGWKDWQSFSFDVM</sequence>
<evidence type="ECO:0000313" key="1">
    <source>
        <dbReference type="EMBL" id="KAI3744198.1"/>
    </source>
</evidence>
<keyword evidence="2" id="KW-1185">Reference proteome</keyword>
<comment type="caution">
    <text evidence="1">The sequence shown here is derived from an EMBL/GenBank/DDBJ whole genome shotgun (WGS) entry which is preliminary data.</text>
</comment>
<reference evidence="1 2" key="2">
    <citation type="journal article" date="2022" name="Mol. Ecol. Resour.">
        <title>The genomes of chicory, endive, great burdock and yacon provide insights into Asteraceae paleo-polyploidization history and plant inulin production.</title>
        <authorList>
            <person name="Fan W."/>
            <person name="Wang S."/>
            <person name="Wang H."/>
            <person name="Wang A."/>
            <person name="Jiang F."/>
            <person name="Liu H."/>
            <person name="Zhao H."/>
            <person name="Xu D."/>
            <person name="Zhang Y."/>
        </authorList>
    </citation>
    <scope>NUCLEOTIDE SEQUENCE [LARGE SCALE GENOMIC DNA]</scope>
    <source>
        <strain evidence="2">cv. Yunnan</strain>
        <tissue evidence="1">Leaves</tissue>
    </source>
</reference>
<protein>
    <submittedName>
        <fullName evidence="1">Uncharacterized protein</fullName>
    </submittedName>
</protein>